<keyword evidence="2" id="KW-1185">Reference proteome</keyword>
<evidence type="ECO:0000313" key="2">
    <source>
        <dbReference type="Proteomes" id="UP000695022"/>
    </source>
</evidence>
<dbReference type="Gene3D" id="1.10.340.70">
    <property type="match status" value="1"/>
</dbReference>
<accession>A0ABM1F0B1</accession>
<evidence type="ECO:0000259" key="1">
    <source>
        <dbReference type="PROSITE" id="PS50994"/>
    </source>
</evidence>
<evidence type="ECO:0000313" key="3">
    <source>
        <dbReference type="RefSeq" id="XP_014677882.1"/>
    </source>
</evidence>
<dbReference type="InterPro" id="IPR001584">
    <property type="entry name" value="Integrase_cat-core"/>
</dbReference>
<protein>
    <submittedName>
        <fullName evidence="3">Uncharacterized protein LOC106817702</fullName>
    </submittedName>
</protein>
<dbReference type="PANTHER" id="PTHR47331:SF1">
    <property type="entry name" value="GAG-LIKE PROTEIN"/>
    <property type="match status" value="1"/>
</dbReference>
<dbReference type="Proteomes" id="UP000695022">
    <property type="component" value="Unplaced"/>
</dbReference>
<reference evidence="3" key="1">
    <citation type="submission" date="2025-08" db="UniProtKB">
        <authorList>
            <consortium name="RefSeq"/>
        </authorList>
    </citation>
    <scope>IDENTIFICATION</scope>
</reference>
<organism evidence="2 3">
    <name type="scientific">Priapulus caudatus</name>
    <name type="common">Priapulid worm</name>
    <dbReference type="NCBI Taxonomy" id="37621"/>
    <lineage>
        <taxon>Eukaryota</taxon>
        <taxon>Metazoa</taxon>
        <taxon>Ecdysozoa</taxon>
        <taxon>Scalidophora</taxon>
        <taxon>Priapulida</taxon>
        <taxon>Priapulimorpha</taxon>
        <taxon>Priapulimorphida</taxon>
        <taxon>Priapulidae</taxon>
        <taxon>Priapulus</taxon>
    </lineage>
</organism>
<dbReference type="InterPro" id="IPR012337">
    <property type="entry name" value="RNaseH-like_sf"/>
</dbReference>
<dbReference type="InterPro" id="IPR036397">
    <property type="entry name" value="RNaseH_sf"/>
</dbReference>
<dbReference type="PROSITE" id="PS50994">
    <property type="entry name" value="INTEGRASE"/>
    <property type="match status" value="1"/>
</dbReference>
<dbReference type="SUPFAM" id="SSF53098">
    <property type="entry name" value="Ribonuclease H-like"/>
    <property type="match status" value="1"/>
</dbReference>
<dbReference type="InterPro" id="IPR041588">
    <property type="entry name" value="Integrase_H2C2"/>
</dbReference>
<dbReference type="Pfam" id="PF17921">
    <property type="entry name" value="Integrase_H2C2"/>
    <property type="match status" value="1"/>
</dbReference>
<sequence length="291" mass="32916">MLRVGGRLSNAPLPDSAKHRAILPPDHHVTKLIIKHFHKITGHAGVERVLVEIRQNYWIIKGRVSVKRAVKNYIPCKKRKQPPSVQYMADLPIDRVTPNQPPFTKVGVDYFGPLKVKRARKTKVKRYGCLFTYLVTRSVHLEVACSLDTDLFISALQRFIARRGNPKTIRSDNGTNFVGAKQELHEAIKEWNQQKIADYLLQQDVQWILNPPAASHMGEVWKSQIRTVRAVLSGIVSQQTIDHERLSTLFCIVEGIVNGRPLTKLADDPNDPAPLKPNHLLLLRSGPDLPP</sequence>
<dbReference type="RefSeq" id="XP_014677882.1">
    <property type="nucleotide sequence ID" value="XM_014822396.1"/>
</dbReference>
<name>A0ABM1F0B1_PRICU</name>
<dbReference type="GeneID" id="106817702"/>
<proteinExistence type="predicted"/>
<dbReference type="Gene3D" id="3.30.420.10">
    <property type="entry name" value="Ribonuclease H-like superfamily/Ribonuclease H"/>
    <property type="match status" value="1"/>
</dbReference>
<gene>
    <name evidence="3" type="primary">LOC106817702</name>
</gene>
<feature type="domain" description="Integrase catalytic" evidence="1">
    <location>
        <begin position="97"/>
        <end position="285"/>
    </location>
</feature>
<dbReference type="PANTHER" id="PTHR47331">
    <property type="entry name" value="PHD-TYPE DOMAIN-CONTAINING PROTEIN"/>
    <property type="match status" value="1"/>
</dbReference>